<comment type="caution">
    <text evidence="1">The sequence shown here is derived from an EMBL/GenBank/DDBJ whole genome shotgun (WGS) entry which is preliminary data.</text>
</comment>
<dbReference type="EMBL" id="JAADJZ010000030">
    <property type="protein sequence ID" value="KAF2865863.1"/>
    <property type="molecule type" value="Genomic_DNA"/>
</dbReference>
<name>A0A7C8M4Y7_9PLEO</name>
<keyword evidence="2" id="KW-1185">Reference proteome</keyword>
<dbReference type="Pfam" id="PF17112">
    <property type="entry name" value="Tom6"/>
    <property type="match status" value="1"/>
</dbReference>
<organism evidence="1 2">
    <name type="scientific">Massariosphaeria phaeospora</name>
    <dbReference type="NCBI Taxonomy" id="100035"/>
    <lineage>
        <taxon>Eukaryota</taxon>
        <taxon>Fungi</taxon>
        <taxon>Dikarya</taxon>
        <taxon>Ascomycota</taxon>
        <taxon>Pezizomycotina</taxon>
        <taxon>Dothideomycetes</taxon>
        <taxon>Pleosporomycetidae</taxon>
        <taxon>Pleosporales</taxon>
        <taxon>Pleosporales incertae sedis</taxon>
        <taxon>Massariosphaeria</taxon>
    </lineage>
</organism>
<dbReference type="AlphaFoldDB" id="A0A7C8M4Y7"/>
<evidence type="ECO:0000313" key="2">
    <source>
        <dbReference type="Proteomes" id="UP000481861"/>
    </source>
</evidence>
<protein>
    <recommendedName>
        <fullName evidence="3">TOM core complex subunit Tom6</fullName>
    </recommendedName>
</protein>
<reference evidence="1 2" key="1">
    <citation type="submission" date="2020-01" db="EMBL/GenBank/DDBJ databases">
        <authorList>
            <consortium name="DOE Joint Genome Institute"/>
            <person name="Haridas S."/>
            <person name="Albert R."/>
            <person name="Binder M."/>
            <person name="Bloem J."/>
            <person name="Labutti K."/>
            <person name="Salamov A."/>
            <person name="Andreopoulos B."/>
            <person name="Baker S.E."/>
            <person name="Barry K."/>
            <person name="Bills G."/>
            <person name="Bluhm B.H."/>
            <person name="Cannon C."/>
            <person name="Castanera R."/>
            <person name="Culley D.E."/>
            <person name="Daum C."/>
            <person name="Ezra D."/>
            <person name="Gonzalez J.B."/>
            <person name="Henrissat B."/>
            <person name="Kuo A."/>
            <person name="Liang C."/>
            <person name="Lipzen A."/>
            <person name="Lutzoni F."/>
            <person name="Magnuson J."/>
            <person name="Mondo S."/>
            <person name="Nolan M."/>
            <person name="Ohm R."/>
            <person name="Pangilinan J."/>
            <person name="Park H.-J.H."/>
            <person name="Ramirez L."/>
            <person name="Alfaro M."/>
            <person name="Sun H."/>
            <person name="Tritt A."/>
            <person name="Yoshinaga Y."/>
            <person name="Zwiers L.-H.L."/>
            <person name="Turgeon B.G."/>
            <person name="Goodwin S.B."/>
            <person name="Spatafora J.W."/>
            <person name="Crous P.W."/>
            <person name="Grigoriev I.V."/>
        </authorList>
    </citation>
    <scope>NUCLEOTIDE SEQUENCE [LARGE SCALE GENOMIC DNA]</scope>
    <source>
        <strain evidence="1 2">CBS 611.86</strain>
    </source>
</reference>
<dbReference type="GO" id="GO:0005742">
    <property type="term" value="C:mitochondrial outer membrane translocase complex"/>
    <property type="evidence" value="ECO:0007669"/>
    <property type="project" value="InterPro"/>
</dbReference>
<dbReference type="InterPro" id="IPR020266">
    <property type="entry name" value="Tom6"/>
</dbReference>
<dbReference type="OrthoDB" id="5403997at2759"/>
<dbReference type="Proteomes" id="UP000481861">
    <property type="component" value="Unassembled WGS sequence"/>
</dbReference>
<accession>A0A7C8M4Y7</accession>
<evidence type="ECO:0000313" key="1">
    <source>
        <dbReference type="EMBL" id="KAF2865863.1"/>
    </source>
</evidence>
<proteinExistence type="predicted"/>
<sequence>MPPKSNFAGKGRTIEEPSYARGAVQTLISPDNRSIITAVGLFAIGVTFLQSNWADILLPA</sequence>
<gene>
    <name evidence="1" type="ORF">BDV95DRAFT_612110</name>
</gene>
<dbReference type="GO" id="GO:0030150">
    <property type="term" value="P:protein import into mitochondrial matrix"/>
    <property type="evidence" value="ECO:0007669"/>
    <property type="project" value="InterPro"/>
</dbReference>
<evidence type="ECO:0008006" key="3">
    <source>
        <dbReference type="Google" id="ProtNLM"/>
    </source>
</evidence>